<evidence type="ECO:0000256" key="2">
    <source>
        <dbReference type="ARBA" id="ARBA00012727"/>
    </source>
</evidence>
<gene>
    <name evidence="6" type="ORF">ABIE21_000564</name>
</gene>
<dbReference type="EMBL" id="JBEPSJ010000001">
    <property type="protein sequence ID" value="MET4581074.1"/>
    <property type="molecule type" value="Genomic_DNA"/>
</dbReference>
<dbReference type="PROSITE" id="PS50160">
    <property type="entry name" value="DNA_LIGASE_A3"/>
    <property type="match status" value="1"/>
</dbReference>
<comment type="caution">
    <text evidence="6">The sequence shown here is derived from an EMBL/GenBank/DDBJ whole genome shotgun (WGS) entry which is preliminary data.</text>
</comment>
<dbReference type="InterPro" id="IPR012340">
    <property type="entry name" value="NA-bd_OB-fold"/>
</dbReference>
<dbReference type="CDD" id="cd07970">
    <property type="entry name" value="OBF_DNA_ligase_LigC"/>
    <property type="match status" value="1"/>
</dbReference>
<reference evidence="6 7" key="1">
    <citation type="submission" date="2024-06" db="EMBL/GenBank/DDBJ databases">
        <title>Sorghum-associated microbial communities from plants grown in Nebraska, USA.</title>
        <authorList>
            <person name="Schachtman D."/>
        </authorList>
    </citation>
    <scope>NUCLEOTIDE SEQUENCE [LARGE SCALE GENOMIC DNA]</scope>
    <source>
        <strain evidence="6 7">2857</strain>
    </source>
</reference>
<proteinExistence type="inferred from homology"/>
<sequence length="345" mass="37783">MPSIAPMLAKAVDAVPESDSVEGGLAYEPKWDGFRAIVTFDGSTVEIGSRGAKPLTRYFPELTDAFARLLTSPCVLDGEIVLRSGEPGNERLDWEALSARIHPAESRIRLLSVETPAMFVAFDLLELDGASLLDTPFGERRSALESFAGELGAPLHVTQLTTDVELARRWLVEFEGAGLDGVVAKPLAAPYSPGKRVMLKIKHHRTADVVVLGYRVHKSGAGVGSLLLGLYDSDGVLRNVGGASAFSDARRLELVDELAPLVAHDESGAVVHGETERSRFSSGKDVSFVRLEPSRVVEVRYDQMEGDRFRHTVQFSRWRPDREATSCTFEQLEVPHLYDLSRVLA</sequence>
<dbReference type="InterPro" id="IPR012310">
    <property type="entry name" value="DNA_ligase_ATP-dep_cent"/>
</dbReference>
<dbReference type="PANTHER" id="PTHR45674">
    <property type="entry name" value="DNA LIGASE 1/3 FAMILY MEMBER"/>
    <property type="match status" value="1"/>
</dbReference>
<dbReference type="NCBIfam" id="NF006078">
    <property type="entry name" value="PRK08224.1"/>
    <property type="match status" value="1"/>
</dbReference>
<feature type="domain" description="ATP-dependent DNA ligase family profile" evidence="5">
    <location>
        <begin position="110"/>
        <end position="232"/>
    </location>
</feature>
<dbReference type="PROSITE" id="PS00697">
    <property type="entry name" value="DNA_LIGASE_A1"/>
    <property type="match status" value="1"/>
</dbReference>
<dbReference type="GO" id="GO:0016874">
    <property type="term" value="F:ligase activity"/>
    <property type="evidence" value="ECO:0007669"/>
    <property type="project" value="UniProtKB-KW"/>
</dbReference>
<dbReference type="InterPro" id="IPR012309">
    <property type="entry name" value="DNA_ligase_ATP-dep_C"/>
</dbReference>
<protein>
    <recommendedName>
        <fullName evidence="2">DNA ligase (ATP)</fullName>
        <ecNumber evidence="2">6.5.1.1</ecNumber>
    </recommendedName>
</protein>
<dbReference type="EC" id="6.5.1.1" evidence="2"/>
<dbReference type="RefSeq" id="WP_354023265.1">
    <property type="nucleotide sequence ID" value="NZ_JBEPSJ010000001.1"/>
</dbReference>
<dbReference type="InterPro" id="IPR044119">
    <property type="entry name" value="Adenylation_LigC-like"/>
</dbReference>
<accession>A0ABV2QJ47</accession>
<evidence type="ECO:0000313" key="6">
    <source>
        <dbReference type="EMBL" id="MET4581074.1"/>
    </source>
</evidence>
<dbReference type="Pfam" id="PF04679">
    <property type="entry name" value="DNA_ligase_A_C"/>
    <property type="match status" value="1"/>
</dbReference>
<dbReference type="CDD" id="cd07905">
    <property type="entry name" value="Adenylation_DNA_ligase_LigC"/>
    <property type="match status" value="1"/>
</dbReference>
<dbReference type="PANTHER" id="PTHR45674:SF4">
    <property type="entry name" value="DNA LIGASE 1"/>
    <property type="match status" value="1"/>
</dbReference>
<dbReference type="Proteomes" id="UP001549257">
    <property type="component" value="Unassembled WGS sequence"/>
</dbReference>
<dbReference type="InterPro" id="IPR044117">
    <property type="entry name" value="OBF_LigC-like"/>
</dbReference>
<evidence type="ECO:0000256" key="4">
    <source>
        <dbReference type="ARBA" id="ARBA00034003"/>
    </source>
</evidence>
<comment type="similarity">
    <text evidence="1">Belongs to the ATP-dependent DNA ligase family.</text>
</comment>
<dbReference type="Gene3D" id="3.30.470.30">
    <property type="entry name" value="DNA ligase/mRNA capping enzyme"/>
    <property type="match status" value="1"/>
</dbReference>
<dbReference type="Pfam" id="PF01068">
    <property type="entry name" value="DNA_ligase_A_M"/>
    <property type="match status" value="1"/>
</dbReference>
<dbReference type="SUPFAM" id="SSF56091">
    <property type="entry name" value="DNA ligase/mRNA capping enzyme, catalytic domain"/>
    <property type="match status" value="1"/>
</dbReference>
<name>A0ABV2QJ47_9MICO</name>
<keyword evidence="3 6" id="KW-0436">Ligase</keyword>
<dbReference type="InterPro" id="IPR016059">
    <property type="entry name" value="DNA_ligase_ATP-dep_CS"/>
</dbReference>
<evidence type="ECO:0000256" key="1">
    <source>
        <dbReference type="ARBA" id="ARBA00007572"/>
    </source>
</evidence>
<dbReference type="InterPro" id="IPR050191">
    <property type="entry name" value="ATP-dep_DNA_ligase"/>
</dbReference>
<evidence type="ECO:0000256" key="3">
    <source>
        <dbReference type="ARBA" id="ARBA00022598"/>
    </source>
</evidence>
<evidence type="ECO:0000313" key="7">
    <source>
        <dbReference type="Proteomes" id="UP001549257"/>
    </source>
</evidence>
<evidence type="ECO:0000259" key="5">
    <source>
        <dbReference type="PROSITE" id="PS50160"/>
    </source>
</evidence>
<comment type="catalytic activity">
    <reaction evidence="4">
        <text>ATP + (deoxyribonucleotide)n-3'-hydroxyl + 5'-phospho-(deoxyribonucleotide)m = (deoxyribonucleotide)n+m + AMP + diphosphate.</text>
        <dbReference type="EC" id="6.5.1.1"/>
    </reaction>
</comment>
<organism evidence="6 7">
    <name type="scientific">Conyzicola nivalis</name>
    <dbReference type="NCBI Taxonomy" id="1477021"/>
    <lineage>
        <taxon>Bacteria</taxon>
        <taxon>Bacillati</taxon>
        <taxon>Actinomycetota</taxon>
        <taxon>Actinomycetes</taxon>
        <taxon>Micrococcales</taxon>
        <taxon>Microbacteriaceae</taxon>
        <taxon>Conyzicola</taxon>
    </lineage>
</organism>
<dbReference type="Gene3D" id="2.40.50.140">
    <property type="entry name" value="Nucleic acid-binding proteins"/>
    <property type="match status" value="1"/>
</dbReference>
<dbReference type="SUPFAM" id="SSF50249">
    <property type="entry name" value="Nucleic acid-binding proteins"/>
    <property type="match status" value="1"/>
</dbReference>
<keyword evidence="7" id="KW-1185">Reference proteome</keyword>